<evidence type="ECO:0000313" key="1">
    <source>
        <dbReference type="EMBL" id="UTW02603.1"/>
    </source>
</evidence>
<proteinExistence type="predicted"/>
<name>A0ABY5GS68_9GAMM</name>
<keyword evidence="2" id="KW-1185">Reference proteome</keyword>
<reference evidence="1" key="1">
    <citation type="submission" date="2021-04" db="EMBL/GenBank/DDBJ databases">
        <title>Oceanospirillales bacteria with DddD are important DMSP degraders in coastal seawater.</title>
        <authorList>
            <person name="Liu J."/>
        </authorList>
    </citation>
    <scope>NUCLEOTIDE SEQUENCE</scope>
    <source>
        <strain evidence="1">GY6</strain>
    </source>
</reference>
<sequence>MANPEFREIAAHGYQNDNRCTAVWKADNNTLSEEEGQGLFDGFLIILLLQNVLQNDH</sequence>
<dbReference type="EMBL" id="CP073344">
    <property type="protein sequence ID" value="UTW02603.1"/>
    <property type="molecule type" value="Genomic_DNA"/>
</dbReference>
<gene>
    <name evidence="1" type="ORF">KDX31_14785</name>
</gene>
<evidence type="ECO:0000313" key="2">
    <source>
        <dbReference type="Proteomes" id="UP001059950"/>
    </source>
</evidence>
<protein>
    <submittedName>
        <fullName evidence="1">Uncharacterized protein</fullName>
    </submittedName>
</protein>
<dbReference type="Proteomes" id="UP001059950">
    <property type="component" value="Chromosome"/>
</dbReference>
<accession>A0ABY5GS68</accession>
<organism evidence="1 2">
    <name type="scientific">Amphritea atlantica</name>
    <dbReference type="NCBI Taxonomy" id="355243"/>
    <lineage>
        <taxon>Bacteria</taxon>
        <taxon>Pseudomonadati</taxon>
        <taxon>Pseudomonadota</taxon>
        <taxon>Gammaproteobacteria</taxon>
        <taxon>Oceanospirillales</taxon>
        <taxon>Oceanospirillaceae</taxon>
        <taxon>Amphritea</taxon>
    </lineage>
</organism>